<gene>
    <name evidence="2" type="ORF">ABVK25_008182</name>
</gene>
<name>A0ABR4B1B3_9LECA</name>
<evidence type="ECO:0000256" key="1">
    <source>
        <dbReference type="SAM" id="MobiDB-lite"/>
    </source>
</evidence>
<evidence type="ECO:0000313" key="2">
    <source>
        <dbReference type="EMBL" id="KAL2051520.1"/>
    </source>
</evidence>
<dbReference type="EMBL" id="JBHFEH010000034">
    <property type="protein sequence ID" value="KAL2051520.1"/>
    <property type="molecule type" value="Genomic_DNA"/>
</dbReference>
<comment type="caution">
    <text evidence="2">The sequence shown here is derived from an EMBL/GenBank/DDBJ whole genome shotgun (WGS) entry which is preliminary data.</text>
</comment>
<proteinExistence type="predicted"/>
<keyword evidence="3" id="KW-1185">Reference proteome</keyword>
<accession>A0ABR4B1B3</accession>
<protein>
    <submittedName>
        <fullName evidence="2">Uncharacterized protein</fullName>
    </submittedName>
</protein>
<dbReference type="Proteomes" id="UP001590951">
    <property type="component" value="Unassembled WGS sequence"/>
</dbReference>
<feature type="region of interest" description="Disordered" evidence="1">
    <location>
        <begin position="88"/>
        <end position="110"/>
    </location>
</feature>
<sequence>MGGTPLTLAKALEIAKENQNGPVTPPVTAMLERKIGDIWRRIQAQPNTYVMSQEEFSVFNYYRSRYDNNRVAQNAVARFWSHYKGESTVDGATASSKTPSTSGAQSSGNR</sequence>
<reference evidence="2 3" key="1">
    <citation type="submission" date="2024-09" db="EMBL/GenBank/DDBJ databases">
        <title>Rethinking Asexuality: The Enigmatic Case of Functional Sexual Genes in Lepraria (Stereocaulaceae).</title>
        <authorList>
            <person name="Doellman M."/>
            <person name="Sun Y."/>
            <person name="Barcenas-Pena A."/>
            <person name="Lumbsch H.T."/>
            <person name="Grewe F."/>
        </authorList>
    </citation>
    <scope>NUCLEOTIDE SEQUENCE [LARGE SCALE GENOMIC DNA]</scope>
    <source>
        <strain evidence="2 3">Grewe 0041</strain>
    </source>
</reference>
<organism evidence="2 3">
    <name type="scientific">Lepraria finkii</name>
    <dbReference type="NCBI Taxonomy" id="1340010"/>
    <lineage>
        <taxon>Eukaryota</taxon>
        <taxon>Fungi</taxon>
        <taxon>Dikarya</taxon>
        <taxon>Ascomycota</taxon>
        <taxon>Pezizomycotina</taxon>
        <taxon>Lecanoromycetes</taxon>
        <taxon>OSLEUM clade</taxon>
        <taxon>Lecanoromycetidae</taxon>
        <taxon>Lecanorales</taxon>
        <taxon>Lecanorineae</taxon>
        <taxon>Stereocaulaceae</taxon>
        <taxon>Lepraria</taxon>
    </lineage>
</organism>
<evidence type="ECO:0000313" key="3">
    <source>
        <dbReference type="Proteomes" id="UP001590951"/>
    </source>
</evidence>
<feature type="compositionally biased region" description="Polar residues" evidence="1">
    <location>
        <begin position="93"/>
        <end position="110"/>
    </location>
</feature>